<accession>A0A2V4UEJ8</accession>
<dbReference type="SUPFAM" id="SSF53098">
    <property type="entry name" value="Ribonuclease H-like"/>
    <property type="match status" value="1"/>
</dbReference>
<protein>
    <submittedName>
        <fullName evidence="4">Exodeoxyribonuclease X</fullName>
    </submittedName>
</protein>
<keyword evidence="2" id="KW-0269">Exonuclease</keyword>
<evidence type="ECO:0000259" key="3">
    <source>
        <dbReference type="SMART" id="SM00479"/>
    </source>
</evidence>
<evidence type="ECO:0000313" key="5">
    <source>
        <dbReference type="Proteomes" id="UP000247746"/>
    </source>
</evidence>
<dbReference type="OrthoDB" id="7822240at2"/>
<dbReference type="Gene3D" id="3.30.420.10">
    <property type="entry name" value="Ribonuclease H-like superfamily/Ribonuclease H"/>
    <property type="match status" value="1"/>
</dbReference>
<dbReference type="CDD" id="cd06127">
    <property type="entry name" value="DEDDh"/>
    <property type="match status" value="1"/>
</dbReference>
<sequence length="238" mass="26463">MTTYILDTETTGLVEPHMTEAAYSIIDINNGNVEVLQEPRSKRFNPLKEISLGSMAVSHICEEDVMNEPPHTDFRLPNSVEYLIGHNIDYDMGVLKNAGVTHTPKLICTNAMSNHLLPTLESHKLVSLLYHFHRNVARAQAKHAHAAIYDIYFTQLVLGSLIDLANSQGHVITDVESLYTFSQMARIPTHLSFGKFKGEAIADLVTHSDGAGYLKWLLKQDTVDTYLAEACKQALASV</sequence>
<dbReference type="AlphaFoldDB" id="A0A2V4UEJ8"/>
<dbReference type="GO" id="GO:0003676">
    <property type="term" value="F:nucleic acid binding"/>
    <property type="evidence" value="ECO:0007669"/>
    <property type="project" value="InterPro"/>
</dbReference>
<dbReference type="InterPro" id="IPR012337">
    <property type="entry name" value="RNaseH-like_sf"/>
</dbReference>
<gene>
    <name evidence="4" type="ORF">DFP82_10617</name>
</gene>
<keyword evidence="5" id="KW-1185">Reference proteome</keyword>
<proteinExistence type="predicted"/>
<dbReference type="GO" id="GO:0006259">
    <property type="term" value="P:DNA metabolic process"/>
    <property type="evidence" value="ECO:0007669"/>
    <property type="project" value="UniProtKB-ARBA"/>
</dbReference>
<feature type="domain" description="Exonuclease" evidence="3">
    <location>
        <begin position="2"/>
        <end position="167"/>
    </location>
</feature>
<reference evidence="4 5" key="1">
    <citation type="submission" date="2018-06" db="EMBL/GenBank/DDBJ databases">
        <title>Genomic Encyclopedia of Type Strains, Phase III (KMG-III): the genomes of soil and plant-associated and newly described type strains.</title>
        <authorList>
            <person name="Whitman W."/>
        </authorList>
    </citation>
    <scope>NUCLEOTIDE SEQUENCE [LARGE SCALE GENOMIC DNA]</scope>
    <source>
        <strain evidence="4 5">CECT 5889</strain>
    </source>
</reference>
<dbReference type="EMBL" id="QJSU01000006">
    <property type="protein sequence ID" value="PYE38613.1"/>
    <property type="molecule type" value="Genomic_DNA"/>
</dbReference>
<dbReference type="InterPro" id="IPR013520">
    <property type="entry name" value="Ribonucl_H"/>
</dbReference>
<evidence type="ECO:0000256" key="2">
    <source>
        <dbReference type="ARBA" id="ARBA00022839"/>
    </source>
</evidence>
<evidence type="ECO:0000313" key="4">
    <source>
        <dbReference type="EMBL" id="PYE38613.1"/>
    </source>
</evidence>
<organism evidence="4 5">
    <name type="scientific">Psychrobacter fozii</name>
    <dbReference type="NCBI Taxonomy" id="198480"/>
    <lineage>
        <taxon>Bacteria</taxon>
        <taxon>Pseudomonadati</taxon>
        <taxon>Pseudomonadota</taxon>
        <taxon>Gammaproteobacteria</taxon>
        <taxon>Moraxellales</taxon>
        <taxon>Moraxellaceae</taxon>
        <taxon>Psychrobacter</taxon>
    </lineage>
</organism>
<dbReference type="GO" id="GO:0004527">
    <property type="term" value="F:exonuclease activity"/>
    <property type="evidence" value="ECO:0007669"/>
    <property type="project" value="UniProtKB-KW"/>
</dbReference>
<keyword evidence="1" id="KW-0540">Nuclease</keyword>
<dbReference type="Proteomes" id="UP000247746">
    <property type="component" value="Unassembled WGS sequence"/>
</dbReference>
<name>A0A2V4UEJ8_9GAMM</name>
<dbReference type="SMART" id="SM00479">
    <property type="entry name" value="EXOIII"/>
    <property type="match status" value="1"/>
</dbReference>
<evidence type="ECO:0000256" key="1">
    <source>
        <dbReference type="ARBA" id="ARBA00022722"/>
    </source>
</evidence>
<comment type="caution">
    <text evidence="4">The sequence shown here is derived from an EMBL/GenBank/DDBJ whole genome shotgun (WGS) entry which is preliminary data.</text>
</comment>
<dbReference type="RefSeq" id="WP_110923365.1">
    <property type="nucleotide sequence ID" value="NZ_QJSU01000006.1"/>
</dbReference>
<dbReference type="InterPro" id="IPR036397">
    <property type="entry name" value="RNaseH_sf"/>
</dbReference>
<keyword evidence="2" id="KW-0378">Hydrolase</keyword>